<keyword evidence="2" id="KW-1185">Reference proteome</keyword>
<protein>
    <submittedName>
        <fullName evidence="1">Uncharacterized protein</fullName>
    </submittedName>
</protein>
<dbReference type="Proteomes" id="UP001472677">
    <property type="component" value="Unassembled WGS sequence"/>
</dbReference>
<accession>A0ABR2EEU3</accession>
<name>A0ABR2EEU3_9ROSI</name>
<evidence type="ECO:0000313" key="2">
    <source>
        <dbReference type="Proteomes" id="UP001472677"/>
    </source>
</evidence>
<comment type="caution">
    <text evidence="1">The sequence shown here is derived from an EMBL/GenBank/DDBJ whole genome shotgun (WGS) entry which is preliminary data.</text>
</comment>
<proteinExistence type="predicted"/>
<evidence type="ECO:0000313" key="1">
    <source>
        <dbReference type="EMBL" id="KAK8559174.1"/>
    </source>
</evidence>
<sequence length="83" mass="8980">MISIVFSEKYAGTSSLSAVRVEVCIFGRDSTIPGGTIASKCGNEGKSTTYVGEQVADVDGQHTRESKRCNLNMRGDDTRKAYK</sequence>
<dbReference type="EMBL" id="JBBPBM010000015">
    <property type="protein sequence ID" value="KAK8559174.1"/>
    <property type="molecule type" value="Genomic_DNA"/>
</dbReference>
<reference evidence="1 2" key="1">
    <citation type="journal article" date="2024" name="G3 (Bethesda)">
        <title>Genome assembly of Hibiscus sabdariffa L. provides insights into metabolisms of medicinal natural products.</title>
        <authorList>
            <person name="Kim T."/>
        </authorList>
    </citation>
    <scope>NUCLEOTIDE SEQUENCE [LARGE SCALE GENOMIC DNA]</scope>
    <source>
        <strain evidence="1">TK-2024</strain>
        <tissue evidence="1">Old leaves</tissue>
    </source>
</reference>
<organism evidence="1 2">
    <name type="scientific">Hibiscus sabdariffa</name>
    <name type="common">roselle</name>
    <dbReference type="NCBI Taxonomy" id="183260"/>
    <lineage>
        <taxon>Eukaryota</taxon>
        <taxon>Viridiplantae</taxon>
        <taxon>Streptophyta</taxon>
        <taxon>Embryophyta</taxon>
        <taxon>Tracheophyta</taxon>
        <taxon>Spermatophyta</taxon>
        <taxon>Magnoliopsida</taxon>
        <taxon>eudicotyledons</taxon>
        <taxon>Gunneridae</taxon>
        <taxon>Pentapetalae</taxon>
        <taxon>rosids</taxon>
        <taxon>malvids</taxon>
        <taxon>Malvales</taxon>
        <taxon>Malvaceae</taxon>
        <taxon>Malvoideae</taxon>
        <taxon>Hibiscus</taxon>
    </lineage>
</organism>
<gene>
    <name evidence="1" type="ORF">V6N12_042456</name>
</gene>